<name>A0A8J7CD91_9CYAN</name>
<dbReference type="EMBL" id="JACXAE010000043">
    <property type="protein sequence ID" value="MBD2772725.1"/>
    <property type="molecule type" value="Genomic_DNA"/>
</dbReference>
<sequence length="53" mass="6082">MKASIIELPETVKYGTMVVEKAGLSDRIRYITGNLLESDWGSSYRIFDLMHFV</sequence>
<protein>
    <submittedName>
        <fullName evidence="1">Uncharacterized protein</fullName>
    </submittedName>
</protein>
<evidence type="ECO:0000313" key="2">
    <source>
        <dbReference type="Proteomes" id="UP000629098"/>
    </source>
</evidence>
<organism evidence="1 2">
    <name type="scientific">Iningainema tapete BLCC-T55</name>
    <dbReference type="NCBI Taxonomy" id="2748662"/>
    <lineage>
        <taxon>Bacteria</taxon>
        <taxon>Bacillati</taxon>
        <taxon>Cyanobacteriota</taxon>
        <taxon>Cyanophyceae</taxon>
        <taxon>Nostocales</taxon>
        <taxon>Scytonemataceae</taxon>
        <taxon>Iningainema tapete</taxon>
    </lineage>
</organism>
<dbReference type="RefSeq" id="WP_190827665.1">
    <property type="nucleotide sequence ID" value="NZ_CAWPPI010000043.1"/>
</dbReference>
<evidence type="ECO:0000313" key="1">
    <source>
        <dbReference type="EMBL" id="MBD2772725.1"/>
    </source>
</evidence>
<reference evidence="1" key="1">
    <citation type="submission" date="2020-09" db="EMBL/GenBank/DDBJ databases">
        <title>Iningainema tapete sp. nov. (Scytonemataceae, Cyanobacteria) from greenhouses in central Florida (USA) produces two types of nodularin with biosynthetic potential for microcystin-LR and anabaenopeptins.</title>
        <authorList>
            <person name="Berthold D.E."/>
            <person name="Lefler F.W."/>
            <person name="Huang I.-S."/>
            <person name="Abdulla H."/>
            <person name="Zimba P.V."/>
            <person name="Laughinghouse H.D. IV."/>
        </authorList>
    </citation>
    <scope>NUCLEOTIDE SEQUENCE</scope>
    <source>
        <strain evidence="1">BLCCT55</strain>
    </source>
</reference>
<accession>A0A8J7CD91</accession>
<comment type="caution">
    <text evidence="1">The sequence shown here is derived from an EMBL/GenBank/DDBJ whole genome shotgun (WGS) entry which is preliminary data.</text>
</comment>
<proteinExistence type="predicted"/>
<dbReference type="Proteomes" id="UP000629098">
    <property type="component" value="Unassembled WGS sequence"/>
</dbReference>
<gene>
    <name evidence="1" type="ORF">ICL16_11750</name>
</gene>
<keyword evidence="2" id="KW-1185">Reference proteome</keyword>
<dbReference type="AlphaFoldDB" id="A0A8J7CD91"/>